<dbReference type="GeneID" id="100277170"/>
<proteinExistence type="evidence at transcript level"/>
<dbReference type="KEGG" id="zma:100277170"/>
<reference evidence="1" key="1">
    <citation type="journal article" date="2009" name="Plant Mol. Biol.">
        <title>Insights into corn genes derived from large-scale cDNA sequencing.</title>
        <authorList>
            <person name="Alexandrov N.N."/>
            <person name="Brover V.V."/>
            <person name="Freidin S."/>
            <person name="Troukhan M.E."/>
            <person name="Tatarinova T.V."/>
            <person name="Zhang H."/>
            <person name="Swaller T.J."/>
            <person name="Lu Y.P."/>
            <person name="Bouck J."/>
            <person name="Flavell R.B."/>
            <person name="Feldmann K.A."/>
        </authorList>
    </citation>
    <scope>NUCLEOTIDE SEQUENCE</scope>
</reference>
<protein>
    <submittedName>
        <fullName evidence="1">Uncharacterized protein</fullName>
    </submittedName>
</protein>
<accession>B6TQE8</accession>
<sequence length="98" mass="10525">MQSARLHARLWVGGGSCGAHAHGCGIAACTLVFEAASGPEPAPSRGGGCLRARLRRRRRWPAHPRARRQSVLVLRRAGPRLCVSAPSKQRRRDALVAG</sequence>
<evidence type="ECO:0000313" key="1">
    <source>
        <dbReference type="EMBL" id="ACG39331.1"/>
    </source>
</evidence>
<name>B6TQE8_MAIZE</name>
<dbReference type="EMBL" id="EU967213">
    <property type="protein sequence ID" value="ACG39331.1"/>
    <property type="molecule type" value="mRNA"/>
</dbReference>
<dbReference type="PROSITE" id="PS51257">
    <property type="entry name" value="PROKAR_LIPOPROTEIN"/>
    <property type="match status" value="1"/>
</dbReference>
<dbReference type="AlphaFoldDB" id="B6TQE8"/>
<organism evidence="1">
    <name type="scientific">Zea mays</name>
    <name type="common">Maize</name>
    <dbReference type="NCBI Taxonomy" id="4577"/>
    <lineage>
        <taxon>Eukaryota</taxon>
        <taxon>Viridiplantae</taxon>
        <taxon>Streptophyta</taxon>
        <taxon>Embryophyta</taxon>
        <taxon>Tracheophyta</taxon>
        <taxon>Spermatophyta</taxon>
        <taxon>Magnoliopsida</taxon>
        <taxon>Liliopsida</taxon>
        <taxon>Poales</taxon>
        <taxon>Poaceae</taxon>
        <taxon>PACMAD clade</taxon>
        <taxon>Panicoideae</taxon>
        <taxon>Andropogonodae</taxon>
        <taxon>Andropogoneae</taxon>
        <taxon>Tripsacinae</taxon>
        <taxon>Zea</taxon>
    </lineage>
</organism>